<dbReference type="WBParaSite" id="EVEC_0001338101-mRNA-1">
    <property type="protein sequence ID" value="EVEC_0001338101-mRNA-1"/>
    <property type="gene ID" value="EVEC_0001338101"/>
</dbReference>
<dbReference type="EMBL" id="UXUI01015039">
    <property type="protein sequence ID" value="VDD97772.1"/>
    <property type="molecule type" value="Genomic_DNA"/>
</dbReference>
<proteinExistence type="predicted"/>
<name>A0A0N4VQS7_ENTVE</name>
<evidence type="ECO:0000256" key="1">
    <source>
        <dbReference type="SAM" id="MobiDB-lite"/>
    </source>
</evidence>
<sequence>MTYSCKRIGSTQCCITERDISAAILFFTLKVSYSTEEIRFALRISPEAWMEASGEGAKGEKRGVGEMDDENIEDE</sequence>
<dbReference type="AlphaFoldDB" id="A0A0N4VQS7"/>
<keyword evidence="3" id="KW-1185">Reference proteome</keyword>
<feature type="compositionally biased region" description="Acidic residues" evidence="1">
    <location>
        <begin position="66"/>
        <end position="75"/>
    </location>
</feature>
<gene>
    <name evidence="2" type="ORF">EVEC_LOCUS12523</name>
</gene>
<organism evidence="4">
    <name type="scientific">Enterobius vermicularis</name>
    <name type="common">Human pinworm</name>
    <dbReference type="NCBI Taxonomy" id="51028"/>
    <lineage>
        <taxon>Eukaryota</taxon>
        <taxon>Metazoa</taxon>
        <taxon>Ecdysozoa</taxon>
        <taxon>Nematoda</taxon>
        <taxon>Chromadorea</taxon>
        <taxon>Rhabditida</taxon>
        <taxon>Spirurina</taxon>
        <taxon>Oxyuridomorpha</taxon>
        <taxon>Oxyuroidea</taxon>
        <taxon>Oxyuridae</taxon>
        <taxon>Enterobius</taxon>
    </lineage>
</organism>
<reference evidence="4" key="1">
    <citation type="submission" date="2017-02" db="UniProtKB">
        <authorList>
            <consortium name="WormBaseParasite"/>
        </authorList>
    </citation>
    <scope>IDENTIFICATION</scope>
</reference>
<feature type="region of interest" description="Disordered" evidence="1">
    <location>
        <begin position="52"/>
        <end position="75"/>
    </location>
</feature>
<dbReference type="Proteomes" id="UP000274131">
    <property type="component" value="Unassembled WGS sequence"/>
</dbReference>
<evidence type="ECO:0000313" key="3">
    <source>
        <dbReference type="Proteomes" id="UP000274131"/>
    </source>
</evidence>
<evidence type="ECO:0000313" key="2">
    <source>
        <dbReference type="EMBL" id="VDD97772.1"/>
    </source>
</evidence>
<accession>A0A0N4VQS7</accession>
<evidence type="ECO:0000313" key="4">
    <source>
        <dbReference type="WBParaSite" id="EVEC_0001338101-mRNA-1"/>
    </source>
</evidence>
<protein>
    <submittedName>
        <fullName evidence="2 4">Uncharacterized protein</fullName>
    </submittedName>
</protein>
<reference evidence="2 3" key="2">
    <citation type="submission" date="2018-10" db="EMBL/GenBank/DDBJ databases">
        <authorList>
            <consortium name="Pathogen Informatics"/>
        </authorList>
    </citation>
    <scope>NUCLEOTIDE SEQUENCE [LARGE SCALE GENOMIC DNA]</scope>
</reference>